<gene>
    <name evidence="1" type="ORF">HPB47_000139</name>
</gene>
<evidence type="ECO:0000313" key="1">
    <source>
        <dbReference type="EMBL" id="KAG0424107.1"/>
    </source>
</evidence>
<name>A0AC60PT79_IXOPE</name>
<protein>
    <submittedName>
        <fullName evidence="1">Uncharacterized protein</fullName>
    </submittedName>
</protein>
<dbReference type="EMBL" id="JABSTQ010010012">
    <property type="protein sequence ID" value="KAG0424107.1"/>
    <property type="molecule type" value="Genomic_DNA"/>
</dbReference>
<sequence>MAAAASSPAPTTDNQASAAALLPAHNHTAPADAPTTTETRIEFDALSGRTIPPPSPWQQILRERRNFKQAATTPPLPVPRTQPTFPRTTPAPRLPDTDYKIIYRPRAGLCVAAWNDRQMTQSIQQASKIPDHVFNSYVTIQPQALQNLIVASTPNENCATALTEITTLQLGTTTHEVLSYLKPLPGAVRGVIHGLDQGTTTEQLPHILAPNGPSILHARMLGASTSAIVDFEGPHVPFYIKAYGLFKRCRPYRQTVQCCSLCGDLGHRWDVCPTPDTLVCAQCHTKNPTPDHDCAPTCQLCGLDHPTASKDCRKKFRPSPPSSRVRERAFPKQQTFHNPANSQNQSTPQQPQKQHLQRSTQHQVSWSAVVAPPVTTLDQFPPLPAHPTPPTTSVPDPRIHTLEEENALLRRQLEATEKRTANLEQRIEQLLSQMELLTSSRASSAPQTPLPAMAANTHDPSPTKSDTGRLERLIHDMGNQINTRFAALERRLEDIEETKRKAHKKPKHRNAPQDPDNTTHTILSDDDTFQST</sequence>
<comment type="caution">
    <text evidence="1">The sequence shown here is derived from an EMBL/GenBank/DDBJ whole genome shotgun (WGS) entry which is preliminary data.</text>
</comment>
<keyword evidence="2" id="KW-1185">Reference proteome</keyword>
<organism evidence="1 2">
    <name type="scientific">Ixodes persulcatus</name>
    <name type="common">Taiga tick</name>
    <dbReference type="NCBI Taxonomy" id="34615"/>
    <lineage>
        <taxon>Eukaryota</taxon>
        <taxon>Metazoa</taxon>
        <taxon>Ecdysozoa</taxon>
        <taxon>Arthropoda</taxon>
        <taxon>Chelicerata</taxon>
        <taxon>Arachnida</taxon>
        <taxon>Acari</taxon>
        <taxon>Parasitiformes</taxon>
        <taxon>Ixodida</taxon>
        <taxon>Ixodoidea</taxon>
        <taxon>Ixodidae</taxon>
        <taxon>Ixodinae</taxon>
        <taxon>Ixodes</taxon>
    </lineage>
</organism>
<proteinExistence type="predicted"/>
<accession>A0AC60PT79</accession>
<reference evidence="1 2" key="1">
    <citation type="journal article" date="2020" name="Cell">
        <title>Large-Scale Comparative Analyses of Tick Genomes Elucidate Their Genetic Diversity and Vector Capacities.</title>
        <authorList>
            <consortium name="Tick Genome and Microbiome Consortium (TIGMIC)"/>
            <person name="Jia N."/>
            <person name="Wang J."/>
            <person name="Shi W."/>
            <person name="Du L."/>
            <person name="Sun Y."/>
            <person name="Zhan W."/>
            <person name="Jiang J.F."/>
            <person name="Wang Q."/>
            <person name="Zhang B."/>
            <person name="Ji P."/>
            <person name="Bell-Sakyi L."/>
            <person name="Cui X.M."/>
            <person name="Yuan T.T."/>
            <person name="Jiang B.G."/>
            <person name="Yang W.F."/>
            <person name="Lam T.T."/>
            <person name="Chang Q.C."/>
            <person name="Ding S.J."/>
            <person name="Wang X.J."/>
            <person name="Zhu J.G."/>
            <person name="Ruan X.D."/>
            <person name="Zhao L."/>
            <person name="Wei J.T."/>
            <person name="Ye R.Z."/>
            <person name="Que T.C."/>
            <person name="Du C.H."/>
            <person name="Zhou Y.H."/>
            <person name="Cheng J.X."/>
            <person name="Dai P.F."/>
            <person name="Guo W.B."/>
            <person name="Han X.H."/>
            <person name="Huang E.J."/>
            <person name="Li L.F."/>
            <person name="Wei W."/>
            <person name="Gao Y.C."/>
            <person name="Liu J.Z."/>
            <person name="Shao H.Z."/>
            <person name="Wang X."/>
            <person name="Wang C.C."/>
            <person name="Yang T.C."/>
            <person name="Huo Q.B."/>
            <person name="Li W."/>
            <person name="Chen H.Y."/>
            <person name="Chen S.E."/>
            <person name="Zhou L.G."/>
            <person name="Ni X.B."/>
            <person name="Tian J.H."/>
            <person name="Sheng Y."/>
            <person name="Liu T."/>
            <person name="Pan Y.S."/>
            <person name="Xia L.Y."/>
            <person name="Li J."/>
            <person name="Zhao F."/>
            <person name="Cao W.C."/>
        </authorList>
    </citation>
    <scope>NUCLEOTIDE SEQUENCE [LARGE SCALE GENOMIC DNA]</scope>
    <source>
        <strain evidence="1">Iper-2018</strain>
    </source>
</reference>
<evidence type="ECO:0000313" key="2">
    <source>
        <dbReference type="Proteomes" id="UP000805193"/>
    </source>
</evidence>
<dbReference type="Proteomes" id="UP000805193">
    <property type="component" value="Unassembled WGS sequence"/>
</dbReference>